<dbReference type="Pfam" id="PF06283">
    <property type="entry name" value="ThuA"/>
    <property type="match status" value="1"/>
</dbReference>
<dbReference type="EMBL" id="VSSQ01050248">
    <property type="protein sequence ID" value="MPN04327.1"/>
    <property type="molecule type" value="Genomic_DNA"/>
</dbReference>
<dbReference type="InterPro" id="IPR029010">
    <property type="entry name" value="ThuA-like"/>
</dbReference>
<comment type="caution">
    <text evidence="2">The sequence shown here is derived from an EMBL/GenBank/DDBJ whole genome shotgun (WGS) entry which is preliminary data.</text>
</comment>
<sequence>MYGERFDIPNTAEVIFIGWFEGGNVFRSGVTFERGYGKVFYFQPGHESYPTYHNENVLKVIGNAVRWAKPVFFREMSAPKYPALEEIRTADPGAPKAGVVQNADGTNQ</sequence>
<dbReference type="InterPro" id="IPR029062">
    <property type="entry name" value="Class_I_gatase-like"/>
</dbReference>
<dbReference type="SUPFAM" id="SSF52317">
    <property type="entry name" value="Class I glutamine amidotransferase-like"/>
    <property type="match status" value="1"/>
</dbReference>
<dbReference type="Gene3D" id="3.40.50.880">
    <property type="match status" value="1"/>
</dbReference>
<dbReference type="AlphaFoldDB" id="A0A645ER68"/>
<feature type="domain" description="ThuA-like" evidence="1">
    <location>
        <begin position="32"/>
        <end position="68"/>
    </location>
</feature>
<proteinExistence type="predicted"/>
<accession>A0A645ER68</accession>
<reference evidence="2" key="1">
    <citation type="submission" date="2019-08" db="EMBL/GenBank/DDBJ databases">
        <authorList>
            <person name="Kucharzyk K."/>
            <person name="Murdoch R.W."/>
            <person name="Higgins S."/>
            <person name="Loffler F."/>
        </authorList>
    </citation>
    <scope>NUCLEOTIDE SEQUENCE</scope>
</reference>
<name>A0A645ER68_9ZZZZ</name>
<protein>
    <recommendedName>
        <fullName evidence="1">ThuA-like domain-containing protein</fullName>
    </recommendedName>
</protein>
<organism evidence="2">
    <name type="scientific">bioreactor metagenome</name>
    <dbReference type="NCBI Taxonomy" id="1076179"/>
    <lineage>
        <taxon>unclassified sequences</taxon>
        <taxon>metagenomes</taxon>
        <taxon>ecological metagenomes</taxon>
    </lineage>
</organism>
<evidence type="ECO:0000259" key="1">
    <source>
        <dbReference type="Pfam" id="PF06283"/>
    </source>
</evidence>
<gene>
    <name evidence="2" type="ORF">SDC9_151564</name>
</gene>
<evidence type="ECO:0000313" key="2">
    <source>
        <dbReference type="EMBL" id="MPN04327.1"/>
    </source>
</evidence>